<protein>
    <recommendedName>
        <fullName evidence="4">snRNA-activating protein complex subunit 1</fullName>
    </recommendedName>
</protein>
<dbReference type="EMBL" id="JH431954">
    <property type="status" value="NOT_ANNOTATED_CDS"/>
    <property type="molecule type" value="Genomic_DNA"/>
</dbReference>
<dbReference type="InterPro" id="IPR019188">
    <property type="entry name" value="SNAPC1"/>
</dbReference>
<dbReference type="HOGENOM" id="CLU_674967_0_0_1"/>
<dbReference type="PANTHER" id="PTHR15131:SF3">
    <property type="entry name" value="SNRNA-ACTIVATING PROTEIN COMPLEX SUBUNIT 1"/>
    <property type="match status" value="1"/>
</dbReference>
<dbReference type="Proteomes" id="UP000014500">
    <property type="component" value="Unassembled WGS sequence"/>
</dbReference>
<accession>T1J8G1</accession>
<dbReference type="PANTHER" id="PTHR15131">
    <property type="entry name" value="SMALL NUCLEAR RNA ACTIVATING COMPLEX, POLYPEPTIDE 1"/>
    <property type="match status" value="1"/>
</dbReference>
<proteinExistence type="predicted"/>
<feature type="region of interest" description="Disordered" evidence="1">
    <location>
        <begin position="241"/>
        <end position="315"/>
    </location>
</feature>
<dbReference type="OMA" id="RDDMQNV"/>
<dbReference type="EnsemblMetazoa" id="SMAR009991-RA">
    <property type="protein sequence ID" value="SMAR009991-PA"/>
    <property type="gene ID" value="SMAR009991"/>
</dbReference>
<dbReference type="eggNOG" id="KOG4746">
    <property type="taxonomic scope" value="Eukaryota"/>
</dbReference>
<dbReference type="STRING" id="126957.T1J8G1"/>
<dbReference type="AlphaFoldDB" id="T1J8G1"/>
<evidence type="ECO:0000256" key="1">
    <source>
        <dbReference type="SAM" id="MobiDB-lite"/>
    </source>
</evidence>
<evidence type="ECO:0000313" key="2">
    <source>
        <dbReference type="EnsemblMetazoa" id="SMAR009991-PA"/>
    </source>
</evidence>
<dbReference type="Pfam" id="PF09808">
    <property type="entry name" value="SNAPC1"/>
    <property type="match status" value="1"/>
</dbReference>
<feature type="compositionally biased region" description="Basic residues" evidence="1">
    <location>
        <begin position="291"/>
        <end position="300"/>
    </location>
</feature>
<dbReference type="GO" id="GO:0042795">
    <property type="term" value="P:snRNA transcription by RNA polymerase II"/>
    <property type="evidence" value="ECO:0007669"/>
    <property type="project" value="TreeGrafter"/>
</dbReference>
<evidence type="ECO:0008006" key="4">
    <source>
        <dbReference type="Google" id="ProtNLM"/>
    </source>
</evidence>
<sequence>MTAAFKIAAGVRTDFEELLRRFQKTKCVRFEEYAKVWREMKLSYIFSGHENGIELLTFTEECLNIALSYCLPPHSFQWRTGGLYLLYSIYFKQPNSPKVKIRITTTQWKEILNLMQEVVQQQHHDIHFVYWRLRQYNAFSFVAFPKQMAPYLKTKNDNDSSRCFLESSALKDMIDEDYCTPLEEIHQSYVNTKKELYPMDFSLTMVQEDLFSVLVKKIENFEKSRLKVVDGYLNELGEAEKKNDDDVGDSEDIGTRRRRLRKDQSSRKARTSQSRRHRAVEAESADLTPEKKKKTRRKMQKLQSQNKSSDEEMEVDEDVATRFSNEDGLMLSMPICWTKKTVEDCDILCKIFLNLGKSAVYKPLINLIDRFCDLKTFKYCKSFENVNFIHLNSMQYNFPNVEVNFPVI</sequence>
<dbReference type="PhylomeDB" id="T1J8G1"/>
<feature type="compositionally biased region" description="Basic residues" evidence="1">
    <location>
        <begin position="256"/>
        <end position="278"/>
    </location>
</feature>
<dbReference type="GO" id="GO:0043565">
    <property type="term" value="F:sequence-specific DNA binding"/>
    <property type="evidence" value="ECO:0007669"/>
    <property type="project" value="TreeGrafter"/>
</dbReference>
<evidence type="ECO:0000313" key="3">
    <source>
        <dbReference type="Proteomes" id="UP000014500"/>
    </source>
</evidence>
<dbReference type="GO" id="GO:0019185">
    <property type="term" value="C:snRNA-activating protein complex"/>
    <property type="evidence" value="ECO:0007669"/>
    <property type="project" value="TreeGrafter"/>
</dbReference>
<organism evidence="2 3">
    <name type="scientific">Strigamia maritima</name>
    <name type="common">European centipede</name>
    <name type="synonym">Geophilus maritimus</name>
    <dbReference type="NCBI Taxonomy" id="126957"/>
    <lineage>
        <taxon>Eukaryota</taxon>
        <taxon>Metazoa</taxon>
        <taxon>Ecdysozoa</taxon>
        <taxon>Arthropoda</taxon>
        <taxon>Myriapoda</taxon>
        <taxon>Chilopoda</taxon>
        <taxon>Pleurostigmophora</taxon>
        <taxon>Geophilomorpha</taxon>
        <taxon>Linotaeniidae</taxon>
        <taxon>Strigamia</taxon>
    </lineage>
</organism>
<keyword evidence="3" id="KW-1185">Reference proteome</keyword>
<name>T1J8G1_STRMM</name>
<reference evidence="3" key="1">
    <citation type="submission" date="2011-05" db="EMBL/GenBank/DDBJ databases">
        <authorList>
            <person name="Richards S.R."/>
            <person name="Qu J."/>
            <person name="Jiang H."/>
            <person name="Jhangiani S.N."/>
            <person name="Agravi P."/>
            <person name="Goodspeed R."/>
            <person name="Gross S."/>
            <person name="Mandapat C."/>
            <person name="Jackson L."/>
            <person name="Mathew T."/>
            <person name="Pu L."/>
            <person name="Thornton R."/>
            <person name="Saada N."/>
            <person name="Wilczek-Boney K.B."/>
            <person name="Lee S."/>
            <person name="Kovar C."/>
            <person name="Wu Y."/>
            <person name="Scherer S.E."/>
            <person name="Worley K.C."/>
            <person name="Muzny D.M."/>
            <person name="Gibbs R."/>
        </authorList>
    </citation>
    <scope>NUCLEOTIDE SEQUENCE</scope>
    <source>
        <strain evidence="3">Brora</strain>
    </source>
</reference>
<dbReference type="GO" id="GO:0042796">
    <property type="term" value="P:snRNA transcription by RNA polymerase III"/>
    <property type="evidence" value="ECO:0007669"/>
    <property type="project" value="TreeGrafter"/>
</dbReference>
<reference evidence="2" key="2">
    <citation type="submission" date="2015-02" db="UniProtKB">
        <authorList>
            <consortium name="EnsemblMetazoa"/>
        </authorList>
    </citation>
    <scope>IDENTIFICATION</scope>
</reference>